<protein>
    <recommendedName>
        <fullName evidence="3">CoA transferase</fullName>
    </recommendedName>
</protein>
<feature type="non-terminal residue" evidence="2">
    <location>
        <position position="1"/>
    </location>
</feature>
<evidence type="ECO:0008006" key="3">
    <source>
        <dbReference type="Google" id="ProtNLM"/>
    </source>
</evidence>
<dbReference type="Gene3D" id="3.30.1540.10">
    <property type="entry name" value="formyl-coa transferase, domain 3"/>
    <property type="match status" value="1"/>
</dbReference>
<proteinExistence type="predicted"/>
<dbReference type="AlphaFoldDB" id="X1UD68"/>
<sequence>CSYAAPHNAYRCRGEDRWCAIAVFTDEDWGNFCKVIGSPAWTKEPKFSTLLARKENEKELDGLVEKWTTNHTAEEVMSMMQAAGVAAGVVENAEDLMEYDPQLKHRHFFCELDHPEIGTYRAAGSPFILSKSPYELQRAPLLSEHNEYVVKEILSMSDEEIAELVIEGVLE</sequence>
<dbReference type="Pfam" id="PF02515">
    <property type="entry name" value="CoA_transf_3"/>
    <property type="match status" value="1"/>
</dbReference>
<evidence type="ECO:0000313" key="2">
    <source>
        <dbReference type="EMBL" id="GAJ15444.1"/>
    </source>
</evidence>
<dbReference type="SUPFAM" id="SSF89796">
    <property type="entry name" value="CoA-transferase family III (CaiB/BaiF)"/>
    <property type="match status" value="1"/>
</dbReference>
<keyword evidence="1" id="KW-0808">Transferase</keyword>
<dbReference type="PANTHER" id="PTHR48207">
    <property type="entry name" value="SUCCINATE--HYDROXYMETHYLGLUTARATE COA-TRANSFERASE"/>
    <property type="match status" value="1"/>
</dbReference>
<dbReference type="Gene3D" id="3.40.50.10540">
    <property type="entry name" value="Crotonobetainyl-coa:carnitine coa-transferase, domain 1"/>
    <property type="match status" value="1"/>
</dbReference>
<dbReference type="GO" id="GO:0008410">
    <property type="term" value="F:CoA-transferase activity"/>
    <property type="evidence" value="ECO:0007669"/>
    <property type="project" value="TreeGrafter"/>
</dbReference>
<dbReference type="InterPro" id="IPR050483">
    <property type="entry name" value="CoA-transferase_III_domain"/>
</dbReference>
<organism evidence="2">
    <name type="scientific">marine sediment metagenome</name>
    <dbReference type="NCBI Taxonomy" id="412755"/>
    <lineage>
        <taxon>unclassified sequences</taxon>
        <taxon>metagenomes</taxon>
        <taxon>ecological metagenomes</taxon>
    </lineage>
</organism>
<gene>
    <name evidence="2" type="ORF">S12H4_42664</name>
</gene>
<comment type="caution">
    <text evidence="2">The sequence shown here is derived from an EMBL/GenBank/DDBJ whole genome shotgun (WGS) entry which is preliminary data.</text>
</comment>
<dbReference type="InterPro" id="IPR044855">
    <property type="entry name" value="CoA-Trfase_III_dom3_sf"/>
</dbReference>
<name>X1UD68_9ZZZZ</name>
<dbReference type="InterPro" id="IPR003673">
    <property type="entry name" value="CoA-Trfase_fam_III"/>
</dbReference>
<reference evidence="2" key="1">
    <citation type="journal article" date="2014" name="Front. Microbiol.">
        <title>High frequency of phylogenetically diverse reductive dehalogenase-homologous genes in deep subseafloor sedimentary metagenomes.</title>
        <authorList>
            <person name="Kawai M."/>
            <person name="Futagami T."/>
            <person name="Toyoda A."/>
            <person name="Takaki Y."/>
            <person name="Nishi S."/>
            <person name="Hori S."/>
            <person name="Arai W."/>
            <person name="Tsubouchi T."/>
            <person name="Morono Y."/>
            <person name="Uchiyama I."/>
            <person name="Ito T."/>
            <person name="Fujiyama A."/>
            <person name="Inagaki F."/>
            <person name="Takami H."/>
        </authorList>
    </citation>
    <scope>NUCLEOTIDE SEQUENCE</scope>
    <source>
        <strain evidence="2">Expedition CK06-06</strain>
    </source>
</reference>
<accession>X1UD68</accession>
<dbReference type="PANTHER" id="PTHR48207:SF3">
    <property type="entry name" value="SUCCINATE--HYDROXYMETHYLGLUTARATE COA-TRANSFERASE"/>
    <property type="match status" value="1"/>
</dbReference>
<dbReference type="InterPro" id="IPR023606">
    <property type="entry name" value="CoA-Trfase_III_dom_1_sf"/>
</dbReference>
<evidence type="ECO:0000256" key="1">
    <source>
        <dbReference type="ARBA" id="ARBA00022679"/>
    </source>
</evidence>
<dbReference type="EMBL" id="BARW01026129">
    <property type="protein sequence ID" value="GAJ15444.1"/>
    <property type="molecule type" value="Genomic_DNA"/>
</dbReference>